<dbReference type="Gene3D" id="3.20.20.70">
    <property type="entry name" value="Aldolase class I"/>
    <property type="match status" value="1"/>
</dbReference>
<dbReference type="InterPro" id="IPR058240">
    <property type="entry name" value="rSAM_sf"/>
</dbReference>
<dbReference type="InterPro" id="IPR007197">
    <property type="entry name" value="rSAM"/>
</dbReference>
<comment type="function">
    <text evidence="9">Probably acts as a heme chaperone, transferring heme to an unknown acceptor. Binds one molecule of heme per monomer, possibly covalently. Binds 1 [4Fe-4S] cluster. The cluster is coordinated with 3 cysteines and an exchangeable S-adenosyl-L-methionine.</text>
</comment>
<dbReference type="NCBIfam" id="TIGR00539">
    <property type="entry name" value="hemN_rel"/>
    <property type="match status" value="1"/>
</dbReference>
<keyword evidence="4 9" id="KW-0949">S-adenosyl-L-methionine</keyword>
<feature type="domain" description="Radical SAM core" evidence="10">
    <location>
        <begin position="1"/>
        <end position="236"/>
    </location>
</feature>
<comment type="caution">
    <text evidence="11">The sequence shown here is derived from an EMBL/GenBank/DDBJ whole genome shotgun (WGS) entry which is preliminary data.</text>
</comment>
<dbReference type="SFLD" id="SFLDG01065">
    <property type="entry name" value="anaerobic_coproporphyrinogen-I"/>
    <property type="match status" value="1"/>
</dbReference>
<dbReference type="EMBL" id="BDGJ01000142">
    <property type="protein sequence ID" value="GAW93455.1"/>
    <property type="molecule type" value="Genomic_DNA"/>
</dbReference>
<evidence type="ECO:0000256" key="4">
    <source>
        <dbReference type="ARBA" id="ARBA00022691"/>
    </source>
</evidence>
<dbReference type="GO" id="GO:0006779">
    <property type="term" value="P:porphyrin-containing compound biosynthetic process"/>
    <property type="evidence" value="ECO:0007669"/>
    <property type="project" value="InterPro"/>
</dbReference>
<dbReference type="SFLD" id="SFLDS00029">
    <property type="entry name" value="Radical_SAM"/>
    <property type="match status" value="1"/>
</dbReference>
<accession>A0A1Z5HVV9</accession>
<evidence type="ECO:0000256" key="6">
    <source>
        <dbReference type="ARBA" id="ARBA00023004"/>
    </source>
</evidence>
<keyword evidence="9" id="KW-0963">Cytoplasm</keyword>
<keyword evidence="5 9" id="KW-0479">Metal-binding</keyword>
<dbReference type="Pfam" id="PF06969">
    <property type="entry name" value="HemN_C"/>
    <property type="match status" value="1"/>
</dbReference>
<protein>
    <recommendedName>
        <fullName evidence="2 9">Heme chaperone HemW</fullName>
    </recommendedName>
</protein>
<dbReference type="RefSeq" id="WP_088554593.1">
    <property type="nucleotide sequence ID" value="NZ_BDGJ01000142.1"/>
</dbReference>
<comment type="similarity">
    <text evidence="1">Belongs to the anaerobic coproporphyrinogen-III oxidase family. HemW subfamily.</text>
</comment>
<sequence>MAIGLYVHIPFCIRKCFYCDFLSYPLPEEEKVEQYVRLLVKEIELHARNLSAGQRRLKSVYLGGGTPSCLSAAQLVQILEGIRAFFDWPEGIECTLEANPGTLNREKLRLWRCEGVNRLSLGVQSFNAEHLLKMGRAHTVKDIEKSYFSARQNDYTNINIDLIYGLPGQTLADWEQTLEKSISLGPEHISTYGLKLEAGTLWEKLYRQGKLDLPAEETNAEMYKLARRILTGAGYEHYEISNFAQPGKRSRHNLNYWTNGEYIGAGLSASSYFNRRRITNTFSLEKYLETVREGKIPVEFEEKIDQDTEMAETMILGLRLLDGVSSETFEQRFKLKLEEVYREAIEKLQAWKLVELRENCLKLTEKALPVANTVFIEFI</sequence>
<dbReference type="InterPro" id="IPR013785">
    <property type="entry name" value="Aldolase_TIM"/>
</dbReference>
<dbReference type="InterPro" id="IPR004559">
    <property type="entry name" value="HemW-like"/>
</dbReference>
<dbReference type="SFLD" id="SFLDF00288">
    <property type="entry name" value="HemN-like__clustered_with_nucl"/>
    <property type="match status" value="1"/>
</dbReference>
<evidence type="ECO:0000259" key="10">
    <source>
        <dbReference type="PROSITE" id="PS51918"/>
    </source>
</evidence>
<keyword evidence="3 9" id="KW-0349">Heme</keyword>
<dbReference type="PROSITE" id="PS51918">
    <property type="entry name" value="RADICAL_SAM"/>
    <property type="match status" value="1"/>
</dbReference>
<evidence type="ECO:0000313" key="12">
    <source>
        <dbReference type="Proteomes" id="UP000197032"/>
    </source>
</evidence>
<dbReference type="PANTHER" id="PTHR13932:SF5">
    <property type="entry name" value="RADICAL S-ADENOSYL METHIONINE DOMAIN-CONTAINING PROTEIN 1, MITOCHONDRIAL"/>
    <property type="match status" value="1"/>
</dbReference>
<name>A0A1Z5HVV9_9FIRM</name>
<dbReference type="SFLD" id="SFLDG01082">
    <property type="entry name" value="B12-binding_domain_containing"/>
    <property type="match status" value="1"/>
</dbReference>
<keyword evidence="12" id="KW-1185">Reference proteome</keyword>
<organism evidence="11 12">
    <name type="scientific">Calderihabitans maritimus</name>
    <dbReference type="NCBI Taxonomy" id="1246530"/>
    <lineage>
        <taxon>Bacteria</taxon>
        <taxon>Bacillati</taxon>
        <taxon>Bacillota</taxon>
        <taxon>Clostridia</taxon>
        <taxon>Neomoorellales</taxon>
        <taxon>Calderihabitantaceae</taxon>
        <taxon>Calderihabitans</taxon>
    </lineage>
</organism>
<proteinExistence type="inferred from homology"/>
<dbReference type="OrthoDB" id="9808022at2"/>
<dbReference type="GO" id="GO:0005737">
    <property type="term" value="C:cytoplasm"/>
    <property type="evidence" value="ECO:0007669"/>
    <property type="project" value="UniProtKB-SubCell"/>
</dbReference>
<dbReference type="SFLD" id="SFLDF00562">
    <property type="entry name" value="HemN-like__clustered_with_heat"/>
    <property type="match status" value="1"/>
</dbReference>
<keyword evidence="8 9" id="KW-0143">Chaperone</keyword>
<dbReference type="SUPFAM" id="SSF102114">
    <property type="entry name" value="Radical SAM enzymes"/>
    <property type="match status" value="1"/>
</dbReference>
<evidence type="ECO:0000256" key="8">
    <source>
        <dbReference type="ARBA" id="ARBA00023186"/>
    </source>
</evidence>
<evidence type="ECO:0000256" key="5">
    <source>
        <dbReference type="ARBA" id="ARBA00022723"/>
    </source>
</evidence>
<dbReference type="SMART" id="SM00729">
    <property type="entry name" value="Elp3"/>
    <property type="match status" value="1"/>
</dbReference>
<dbReference type="GO" id="GO:0004109">
    <property type="term" value="F:coproporphyrinogen oxidase activity"/>
    <property type="evidence" value="ECO:0007669"/>
    <property type="project" value="InterPro"/>
</dbReference>
<evidence type="ECO:0000256" key="1">
    <source>
        <dbReference type="ARBA" id="ARBA00006100"/>
    </source>
</evidence>
<dbReference type="InterPro" id="IPR006638">
    <property type="entry name" value="Elp3/MiaA/NifB-like_rSAM"/>
</dbReference>
<keyword evidence="7 9" id="KW-0411">Iron-sulfur</keyword>
<dbReference type="GO" id="GO:0046872">
    <property type="term" value="F:metal ion binding"/>
    <property type="evidence" value="ECO:0007669"/>
    <property type="project" value="UniProtKB-UniRule"/>
</dbReference>
<dbReference type="Pfam" id="PF04055">
    <property type="entry name" value="Radical_SAM"/>
    <property type="match status" value="1"/>
</dbReference>
<evidence type="ECO:0000256" key="2">
    <source>
        <dbReference type="ARBA" id="ARBA00017228"/>
    </source>
</evidence>
<evidence type="ECO:0000256" key="7">
    <source>
        <dbReference type="ARBA" id="ARBA00023014"/>
    </source>
</evidence>
<evidence type="ECO:0000313" key="11">
    <source>
        <dbReference type="EMBL" id="GAW93455.1"/>
    </source>
</evidence>
<dbReference type="AlphaFoldDB" id="A0A1Z5HVV9"/>
<dbReference type="InterPro" id="IPR034505">
    <property type="entry name" value="Coproporphyrinogen-III_oxidase"/>
</dbReference>
<comment type="subcellular location">
    <subcellularLocation>
        <location evidence="9">Cytoplasm</location>
    </subcellularLocation>
</comment>
<reference evidence="12" key="1">
    <citation type="journal article" date="2017" name="Appl. Environ. Microbiol.">
        <title>Genomic Analysis of Calderihabitans maritimus KKC1, a Thermophilic, Hydrogenogenic, Carboxydotrophic Bacterium Isolated from Marine Sediment.</title>
        <authorList>
            <person name="Omae K."/>
            <person name="Yoneda Y."/>
            <person name="Fukuyama Y."/>
            <person name="Yoshida T."/>
            <person name="Sako Y."/>
        </authorList>
    </citation>
    <scope>NUCLEOTIDE SEQUENCE [LARGE SCALE GENOMIC DNA]</scope>
    <source>
        <strain evidence="12">KKC1</strain>
    </source>
</reference>
<keyword evidence="9" id="KW-0004">4Fe-4S</keyword>
<dbReference type="GO" id="GO:0051539">
    <property type="term" value="F:4 iron, 4 sulfur cluster binding"/>
    <property type="evidence" value="ECO:0007669"/>
    <property type="project" value="UniProtKB-UniRule"/>
</dbReference>
<keyword evidence="6 9" id="KW-0408">Iron</keyword>
<evidence type="ECO:0000256" key="3">
    <source>
        <dbReference type="ARBA" id="ARBA00022617"/>
    </source>
</evidence>
<gene>
    <name evidence="11" type="ORF">KKC1_25890</name>
</gene>
<dbReference type="InterPro" id="IPR010723">
    <property type="entry name" value="HemN_C"/>
</dbReference>
<evidence type="ECO:0000256" key="9">
    <source>
        <dbReference type="RuleBase" id="RU364116"/>
    </source>
</evidence>
<dbReference type="Proteomes" id="UP000197032">
    <property type="component" value="Unassembled WGS sequence"/>
</dbReference>
<dbReference type="PANTHER" id="PTHR13932">
    <property type="entry name" value="COPROPORPHYRINIGEN III OXIDASE"/>
    <property type="match status" value="1"/>
</dbReference>